<dbReference type="CDD" id="cd08070">
    <property type="entry name" value="MPN_like"/>
    <property type="match status" value="1"/>
</dbReference>
<dbReference type="Pfam" id="PF14464">
    <property type="entry name" value="Prok-JAB"/>
    <property type="match status" value="1"/>
</dbReference>
<accession>A0A369BJD2</accession>
<evidence type="ECO:0000313" key="8">
    <source>
        <dbReference type="Proteomes" id="UP000253090"/>
    </source>
</evidence>
<dbReference type="RefSeq" id="WP_181873086.1">
    <property type="nucleotide sequence ID" value="NZ_QPJW01000002.1"/>
</dbReference>
<comment type="caution">
    <text evidence="7">The sequence shown here is derived from an EMBL/GenBank/DDBJ whole genome shotgun (WGS) entry which is preliminary data.</text>
</comment>
<evidence type="ECO:0000313" key="7">
    <source>
        <dbReference type="EMBL" id="RCX21709.1"/>
    </source>
</evidence>
<dbReference type="AlphaFoldDB" id="A0A369BJD2"/>
<dbReference type="InterPro" id="IPR051929">
    <property type="entry name" value="VirAsm_ModProt"/>
</dbReference>
<organism evidence="7 8">
    <name type="scientific">Fontibacillus phaseoli</name>
    <dbReference type="NCBI Taxonomy" id="1416533"/>
    <lineage>
        <taxon>Bacteria</taxon>
        <taxon>Bacillati</taxon>
        <taxon>Bacillota</taxon>
        <taxon>Bacilli</taxon>
        <taxon>Bacillales</taxon>
        <taxon>Paenibacillaceae</taxon>
        <taxon>Fontibacillus</taxon>
    </lineage>
</organism>
<evidence type="ECO:0000256" key="1">
    <source>
        <dbReference type="ARBA" id="ARBA00022670"/>
    </source>
</evidence>
<evidence type="ECO:0000259" key="6">
    <source>
        <dbReference type="Pfam" id="PF14464"/>
    </source>
</evidence>
<keyword evidence="1" id="KW-0645">Protease</keyword>
<evidence type="ECO:0000256" key="5">
    <source>
        <dbReference type="ARBA" id="ARBA00023049"/>
    </source>
</evidence>
<proteinExistence type="predicted"/>
<dbReference type="GO" id="GO:0008235">
    <property type="term" value="F:metalloexopeptidase activity"/>
    <property type="evidence" value="ECO:0007669"/>
    <property type="project" value="TreeGrafter"/>
</dbReference>
<dbReference type="Proteomes" id="UP000253090">
    <property type="component" value="Unassembled WGS sequence"/>
</dbReference>
<name>A0A369BJD2_9BACL</name>
<keyword evidence="5" id="KW-0482">Metalloprotease</keyword>
<dbReference type="PANTHER" id="PTHR34858:SF1">
    <property type="entry name" value="CYSO-CYSTEINE PEPTIDASE"/>
    <property type="match status" value="1"/>
</dbReference>
<keyword evidence="3" id="KW-0378">Hydrolase</keyword>
<evidence type="ECO:0000256" key="2">
    <source>
        <dbReference type="ARBA" id="ARBA00022723"/>
    </source>
</evidence>
<dbReference type="InterPro" id="IPR028090">
    <property type="entry name" value="JAB_dom_prok"/>
</dbReference>
<evidence type="ECO:0000256" key="3">
    <source>
        <dbReference type="ARBA" id="ARBA00022801"/>
    </source>
</evidence>
<dbReference type="Gene3D" id="3.40.140.10">
    <property type="entry name" value="Cytidine Deaminase, domain 2"/>
    <property type="match status" value="1"/>
</dbReference>
<feature type="domain" description="JAB" evidence="6">
    <location>
        <begin position="28"/>
        <end position="121"/>
    </location>
</feature>
<keyword evidence="2" id="KW-0479">Metal-binding</keyword>
<keyword evidence="4" id="KW-0862">Zinc</keyword>
<evidence type="ECO:0000256" key="4">
    <source>
        <dbReference type="ARBA" id="ARBA00022833"/>
    </source>
</evidence>
<protein>
    <submittedName>
        <fullName evidence="7">JAB domain-containing protein similar to deubiquitination enzymes</fullName>
    </submittedName>
</protein>
<dbReference type="PANTHER" id="PTHR34858">
    <property type="entry name" value="CYSO-CYSTEINE PEPTIDASE"/>
    <property type="match status" value="1"/>
</dbReference>
<gene>
    <name evidence="7" type="ORF">DFP94_102465</name>
</gene>
<sequence>MTGFSNADSFPTLLQLPVQVRTLLEKDYEDRYPKEACGALFGHLSKETVIAENYLPLSNIAEDPRHAFAFDPVEWVRCCYAADLIGIYHSHPTSLPVPSSLDIQELQHFGSLLSVYLIGGRTTKEKPSGNIPDGFYVHAYSVVRRNNEAFSLRNLIMSC</sequence>
<reference evidence="7 8" key="1">
    <citation type="submission" date="2018-07" db="EMBL/GenBank/DDBJ databases">
        <title>Genomic Encyclopedia of Type Strains, Phase III (KMG-III): the genomes of soil and plant-associated and newly described type strains.</title>
        <authorList>
            <person name="Whitman W."/>
        </authorList>
    </citation>
    <scope>NUCLEOTIDE SEQUENCE [LARGE SCALE GENOMIC DNA]</scope>
    <source>
        <strain evidence="7 8">CECT 8333</strain>
    </source>
</reference>
<dbReference type="EMBL" id="QPJW01000002">
    <property type="protein sequence ID" value="RCX21709.1"/>
    <property type="molecule type" value="Genomic_DNA"/>
</dbReference>
<dbReference type="GO" id="GO:0006508">
    <property type="term" value="P:proteolysis"/>
    <property type="evidence" value="ECO:0007669"/>
    <property type="project" value="UniProtKB-KW"/>
</dbReference>
<dbReference type="GO" id="GO:0008270">
    <property type="term" value="F:zinc ion binding"/>
    <property type="evidence" value="ECO:0007669"/>
    <property type="project" value="TreeGrafter"/>
</dbReference>
<keyword evidence="8" id="KW-1185">Reference proteome</keyword>
<dbReference type="SUPFAM" id="SSF102712">
    <property type="entry name" value="JAB1/MPN domain"/>
    <property type="match status" value="1"/>
</dbReference>